<proteinExistence type="predicted"/>
<evidence type="ECO:0000256" key="2">
    <source>
        <dbReference type="ARBA" id="ARBA00022692"/>
    </source>
</evidence>
<feature type="transmembrane region" description="Helical" evidence="5">
    <location>
        <begin position="52"/>
        <end position="71"/>
    </location>
</feature>
<dbReference type="InterPro" id="IPR053009">
    <property type="entry name" value="Xanthocillin_Biosynth-Assoc"/>
</dbReference>
<gene>
    <name evidence="7" type="ORF">B0A50_06734</name>
</gene>
<organism evidence="7 8">
    <name type="scientific">Salinomyces thailandicus</name>
    <dbReference type="NCBI Taxonomy" id="706561"/>
    <lineage>
        <taxon>Eukaryota</taxon>
        <taxon>Fungi</taxon>
        <taxon>Dikarya</taxon>
        <taxon>Ascomycota</taxon>
        <taxon>Pezizomycotina</taxon>
        <taxon>Dothideomycetes</taxon>
        <taxon>Dothideomycetidae</taxon>
        <taxon>Mycosphaerellales</taxon>
        <taxon>Teratosphaeriaceae</taxon>
        <taxon>Salinomyces</taxon>
    </lineage>
</organism>
<feature type="domain" description="TMEM205-like" evidence="6">
    <location>
        <begin position="16"/>
        <end position="133"/>
    </location>
</feature>
<dbReference type="EMBL" id="NAJL01000044">
    <property type="protein sequence ID" value="TKA24414.1"/>
    <property type="molecule type" value="Genomic_DNA"/>
</dbReference>
<dbReference type="OrthoDB" id="1641132at2759"/>
<evidence type="ECO:0000313" key="8">
    <source>
        <dbReference type="Proteomes" id="UP000308549"/>
    </source>
</evidence>
<dbReference type="PANTHER" id="PTHR23241:SF106">
    <property type="entry name" value="DUF4149 DOMAIN-CONTAINING PROTEIN"/>
    <property type="match status" value="1"/>
</dbReference>
<dbReference type="InterPro" id="IPR025423">
    <property type="entry name" value="TMEM205-like"/>
</dbReference>
<keyword evidence="4 5" id="KW-0472">Membrane</keyword>
<evidence type="ECO:0000256" key="4">
    <source>
        <dbReference type="ARBA" id="ARBA00023136"/>
    </source>
</evidence>
<reference evidence="7 8" key="1">
    <citation type="submission" date="2017-03" db="EMBL/GenBank/DDBJ databases">
        <title>Genomes of endolithic fungi from Antarctica.</title>
        <authorList>
            <person name="Coleine C."/>
            <person name="Masonjones S."/>
            <person name="Stajich J.E."/>
        </authorList>
    </citation>
    <scope>NUCLEOTIDE SEQUENCE [LARGE SCALE GENOMIC DNA]</scope>
    <source>
        <strain evidence="7 8">CCFEE 6315</strain>
    </source>
</reference>
<feature type="transmembrane region" description="Helical" evidence="5">
    <location>
        <begin position="162"/>
        <end position="183"/>
    </location>
</feature>
<evidence type="ECO:0000256" key="3">
    <source>
        <dbReference type="ARBA" id="ARBA00022989"/>
    </source>
</evidence>
<comment type="caution">
    <text evidence="7">The sequence shown here is derived from an EMBL/GenBank/DDBJ whole genome shotgun (WGS) entry which is preliminary data.</text>
</comment>
<sequence length="188" mass="20320">MPTLSSFSDPHVYHQLTYGSLLGSTLFQTFFAGPLAFKVLPRPSFSTLQTAVFPPFFALQTALPLVLALTWPGEKVAGVGGAVVRSNAGWRGLMEGRNVMDALVPVAVMFGTSLLNLVLLGPATTKVMKERKHQETRDGKRYYDAGPKSAEMQRLNSSFSRLHGASSLSNVIGLAAMLFYGAVLAERL</sequence>
<dbReference type="AlphaFoldDB" id="A0A4U0TQQ7"/>
<protein>
    <recommendedName>
        <fullName evidence="6">TMEM205-like domain-containing protein</fullName>
    </recommendedName>
</protein>
<dbReference type="PANTHER" id="PTHR23241">
    <property type="entry name" value="LATE EMBRYOGENESIS ABUNDANT PLANTS LEA-RELATED"/>
    <property type="match status" value="1"/>
</dbReference>
<dbReference type="GO" id="GO:0016020">
    <property type="term" value="C:membrane"/>
    <property type="evidence" value="ECO:0007669"/>
    <property type="project" value="UniProtKB-SubCell"/>
</dbReference>
<evidence type="ECO:0000259" key="6">
    <source>
        <dbReference type="Pfam" id="PF13664"/>
    </source>
</evidence>
<feature type="transmembrane region" description="Helical" evidence="5">
    <location>
        <begin position="102"/>
        <end position="123"/>
    </location>
</feature>
<comment type="subcellular location">
    <subcellularLocation>
        <location evidence="1">Membrane</location>
    </subcellularLocation>
</comment>
<dbReference type="Proteomes" id="UP000308549">
    <property type="component" value="Unassembled WGS sequence"/>
</dbReference>
<evidence type="ECO:0000256" key="1">
    <source>
        <dbReference type="ARBA" id="ARBA00004370"/>
    </source>
</evidence>
<name>A0A4U0TQQ7_9PEZI</name>
<evidence type="ECO:0000313" key="7">
    <source>
        <dbReference type="EMBL" id="TKA24414.1"/>
    </source>
</evidence>
<feature type="transmembrane region" description="Helical" evidence="5">
    <location>
        <begin position="20"/>
        <end position="40"/>
    </location>
</feature>
<keyword evidence="8" id="KW-1185">Reference proteome</keyword>
<keyword evidence="3 5" id="KW-1133">Transmembrane helix</keyword>
<keyword evidence="2 5" id="KW-0812">Transmembrane</keyword>
<accession>A0A4U0TQQ7</accession>
<dbReference type="Pfam" id="PF13664">
    <property type="entry name" value="DUF4149"/>
    <property type="match status" value="1"/>
</dbReference>
<evidence type="ECO:0000256" key="5">
    <source>
        <dbReference type="SAM" id="Phobius"/>
    </source>
</evidence>